<dbReference type="SUPFAM" id="SSF52042">
    <property type="entry name" value="Ribosomal protein L32e"/>
    <property type="match status" value="1"/>
</dbReference>
<dbReference type="SMART" id="SM01393">
    <property type="entry name" value="Ribosomal_L32e"/>
    <property type="match status" value="1"/>
</dbReference>
<keyword evidence="4" id="KW-0472">Membrane</keyword>
<dbReference type="AlphaFoldDB" id="A0A060DGP5"/>
<dbReference type="InterPro" id="IPR001515">
    <property type="entry name" value="Ribosomal_eL32"/>
</dbReference>
<evidence type="ECO:0000313" key="6">
    <source>
        <dbReference type="Proteomes" id="UP000243670"/>
    </source>
</evidence>
<dbReference type="EMBL" id="CP006629">
    <property type="protein sequence ID" value="AIB09988.1"/>
    <property type="molecule type" value="Genomic_DNA"/>
</dbReference>
<geneLocation type="nucleomorph" evidence="5"/>
<proteinExistence type="inferred from homology"/>
<gene>
    <name evidence="5" type="primary">rpl32</name>
    <name evidence="5" type="ORF">M951_chr384</name>
</gene>
<evidence type="ECO:0000256" key="4">
    <source>
        <dbReference type="SAM" id="Phobius"/>
    </source>
</evidence>
<dbReference type="Proteomes" id="UP000243670">
    <property type="component" value="Nucleomorph 3"/>
</dbReference>
<feature type="transmembrane region" description="Helical" evidence="4">
    <location>
        <begin position="12"/>
        <end position="31"/>
    </location>
</feature>
<keyword evidence="4" id="KW-1133">Transmembrane helix</keyword>
<organism evidence="5 6">
    <name type="scientific">Lotharella oceanica</name>
    <dbReference type="NCBI Taxonomy" id="641309"/>
    <lineage>
        <taxon>Eukaryota</taxon>
        <taxon>Sar</taxon>
        <taxon>Rhizaria</taxon>
        <taxon>Cercozoa</taxon>
        <taxon>Chlorarachniophyceae</taxon>
        <taxon>Lotharella</taxon>
    </lineage>
</organism>
<dbReference type="InterPro" id="IPR018263">
    <property type="entry name" value="Ribosomal_eL32_CS"/>
</dbReference>
<evidence type="ECO:0000256" key="3">
    <source>
        <dbReference type="ARBA" id="ARBA00023274"/>
    </source>
</evidence>
<dbReference type="InterPro" id="IPR036351">
    <property type="entry name" value="Ribosomal_eL32_sf"/>
</dbReference>
<name>A0A060DGP5_9EUKA</name>
<evidence type="ECO:0000313" key="5">
    <source>
        <dbReference type="EMBL" id="AIB09988.1"/>
    </source>
</evidence>
<keyword evidence="4" id="KW-0812">Transmembrane</keyword>
<evidence type="ECO:0000256" key="2">
    <source>
        <dbReference type="ARBA" id="ARBA00022980"/>
    </source>
</evidence>
<dbReference type="Pfam" id="PF01655">
    <property type="entry name" value="Ribosomal_L32e"/>
    <property type="match status" value="1"/>
</dbReference>
<comment type="similarity">
    <text evidence="1">Belongs to the eukaryotic ribosomal protein eL32 family.</text>
</comment>
<keyword evidence="3" id="KW-0687">Ribonucleoprotein</keyword>
<dbReference type="GO" id="GO:0006412">
    <property type="term" value="P:translation"/>
    <property type="evidence" value="ECO:0007669"/>
    <property type="project" value="InterPro"/>
</dbReference>
<protein>
    <submittedName>
        <fullName evidence="5">60S ribosomal protein L32</fullName>
    </submittedName>
</protein>
<accession>A0A060DGP5</accession>
<keyword evidence="2 5" id="KW-0689">Ribosomal protein</keyword>
<reference evidence="5 6" key="1">
    <citation type="journal article" date="2014" name="BMC Genomics">
        <title>Nucleomorph and plastid genome sequences of the chlorarachniophyte Lotharella oceanica: convergent reductive evolution and frequent recombination in nucleomorph-bearing algae.</title>
        <authorList>
            <person name="Tanifuji G."/>
            <person name="Onodera N.T."/>
            <person name="Brown M.W."/>
            <person name="Curtis B.A."/>
            <person name="Roger A.J."/>
            <person name="Ka-Shu Wong G."/>
            <person name="Melkonian M."/>
            <person name="Archibald J.M."/>
        </authorList>
    </citation>
    <scope>NUCLEOTIDE SEQUENCE [LARGE SCALE GENOMIC DNA]</scope>
    <source>
        <strain evidence="5 6">CCMP622</strain>
    </source>
</reference>
<dbReference type="PANTHER" id="PTHR23413">
    <property type="entry name" value="60S RIBOSOMAL PROTEIN L32 AND DNA-DIRECTED RNA POLYMERASE II, SUBUNIT N"/>
    <property type="match status" value="1"/>
</dbReference>
<dbReference type="GO" id="GO:0003735">
    <property type="term" value="F:structural constituent of ribosome"/>
    <property type="evidence" value="ECO:0007669"/>
    <property type="project" value="InterPro"/>
</dbReference>
<evidence type="ECO:0000256" key="1">
    <source>
        <dbReference type="ARBA" id="ARBA00008431"/>
    </source>
</evidence>
<sequence length="134" mass="15926">MCNDNTTIHDQMYMYICISIIINIFYCLYVMKKAFIRLNSKRLKRIKKNWRKSRGIDSKIRKKLKGALKIPKIGYGTSKKLLNLNNCGKKIIIINNNNDNKIISNFKPLCNRVLQRNLSCFKKKNLFRDMLDEY</sequence>
<dbReference type="GO" id="GO:0022625">
    <property type="term" value="C:cytosolic large ribosomal subunit"/>
    <property type="evidence" value="ECO:0007669"/>
    <property type="project" value="TreeGrafter"/>
</dbReference>
<keyword evidence="5" id="KW-0542">Nucleomorph</keyword>
<dbReference type="PANTHER" id="PTHR23413:SF1">
    <property type="entry name" value="RIBOSOMAL PROTEIN L32"/>
    <property type="match status" value="1"/>
</dbReference>
<dbReference type="PROSITE" id="PS00580">
    <property type="entry name" value="RIBOSOMAL_L32E"/>
    <property type="match status" value="1"/>
</dbReference>